<evidence type="ECO:0000313" key="2">
    <source>
        <dbReference type="Proteomes" id="UP000682982"/>
    </source>
</evidence>
<organism evidence="1 2">
    <name type="scientific">Undibacterium rivi</name>
    <dbReference type="NCBI Taxonomy" id="2828729"/>
    <lineage>
        <taxon>Bacteria</taxon>
        <taxon>Pseudomonadati</taxon>
        <taxon>Pseudomonadota</taxon>
        <taxon>Betaproteobacteria</taxon>
        <taxon>Burkholderiales</taxon>
        <taxon>Oxalobacteraceae</taxon>
        <taxon>Undibacterium</taxon>
    </lineage>
</organism>
<keyword evidence="2" id="KW-1185">Reference proteome</keyword>
<reference evidence="1 2" key="1">
    <citation type="submission" date="2021-04" db="EMBL/GenBank/DDBJ databases">
        <title>novel species isolated from subtropical streams in China.</title>
        <authorList>
            <person name="Lu H."/>
        </authorList>
    </citation>
    <scope>NUCLEOTIDE SEQUENCE [LARGE SCALE GENOMIC DNA]</scope>
    <source>
        <strain evidence="1 2">FT147W</strain>
    </source>
</reference>
<protein>
    <submittedName>
        <fullName evidence="1">Uncharacterized protein</fullName>
    </submittedName>
</protein>
<evidence type="ECO:0000313" key="1">
    <source>
        <dbReference type="EMBL" id="MBR7793956.1"/>
    </source>
</evidence>
<gene>
    <name evidence="1" type="ORF">KDM87_15290</name>
</gene>
<dbReference type="RefSeq" id="WP_212679912.1">
    <property type="nucleotide sequence ID" value="NZ_JAGSPK010000006.1"/>
</dbReference>
<accession>A0ABS5H4Y9</accession>
<comment type="caution">
    <text evidence="1">The sequence shown here is derived from an EMBL/GenBank/DDBJ whole genome shotgun (WGS) entry which is preliminary data.</text>
</comment>
<sequence length="428" mass="48824">MNRGNQSYLNNAANLTKMKMQLPFFTGTDSDLLRSESTRDPLGLLPVWSQVGHELIPGLASIVSRIDGIQGILFLYTCLNALSKETRSKKIDEKVLKFLERLWEYHLYKQTDKNPCFGVTSLSGADFQLSISKMGTVGTGLRQYYRGTCVNKHILASDLKTLNEPYLRLCKRYLNKNMISWLEGHAKEMGAKEYSISAELAYQQVRSFLVQFSKADAELWIELEKDLINDAQQKHWIEAAFKRSNDLRDEKIHPRQLVSTIQQYAIENKYDDVANKCQNILSCEPFLQVVESAFLLTQKSARASIKELSERLSSTAPNRLSEVCQNFIHIGMSSPRFNQLKHLAEELSKKNYRGFILALLSNHYLSICKSRGKSPVVQVDGDMVIAALLNDSQDNWTESPEIWRNGYFLDAQMGLYVDLQSRMKVSHG</sequence>
<proteinExistence type="predicted"/>
<dbReference type="Proteomes" id="UP000682982">
    <property type="component" value="Unassembled WGS sequence"/>
</dbReference>
<dbReference type="EMBL" id="JAGSPK010000006">
    <property type="protein sequence ID" value="MBR7793956.1"/>
    <property type="molecule type" value="Genomic_DNA"/>
</dbReference>
<name>A0ABS5H4Y9_9BURK</name>